<dbReference type="InterPro" id="IPR029068">
    <property type="entry name" value="Glyas_Bleomycin-R_OHBP_Dase"/>
</dbReference>
<dbReference type="AlphaFoldDB" id="A0A073BB59"/>
<name>A0A073BB59_9PSEU</name>
<feature type="binding site" evidence="1">
    <location>
        <position position="245"/>
    </location>
    <ligand>
        <name>a divalent metal cation</name>
        <dbReference type="ChEBI" id="CHEBI:60240"/>
        <note>catalytic</note>
    </ligand>
</feature>
<feature type="binding site" evidence="1">
    <location>
        <position position="433"/>
    </location>
    <ligand>
        <name>Mg(2+)</name>
        <dbReference type="ChEBI" id="CHEBI:18420"/>
    </ligand>
</feature>
<dbReference type="InterPro" id="IPR013022">
    <property type="entry name" value="Xyl_isomerase-like_TIM-brl"/>
</dbReference>
<dbReference type="PANTHER" id="PTHR12110:SF21">
    <property type="entry name" value="XYLOSE ISOMERASE-LIKE TIM BARREL DOMAIN-CONTAINING PROTEIN"/>
    <property type="match status" value="1"/>
</dbReference>
<comment type="function">
    <text evidence="1">Catalyzes the conversion of 3-dehydroshikimate to protocatechuate (3,4-dihydroxybenzoate), a common intermediate of quinate and shikimate degradation pathways.</text>
</comment>
<dbReference type="InterPro" id="IPR050312">
    <property type="entry name" value="IolE/XylAMocC-like"/>
</dbReference>
<dbReference type="GO" id="GO:0051213">
    <property type="term" value="F:dioxygenase activity"/>
    <property type="evidence" value="ECO:0007669"/>
    <property type="project" value="UniProtKB-KW"/>
</dbReference>
<reference evidence="4 5" key="1">
    <citation type="submission" date="2014-06" db="EMBL/GenBank/DDBJ databases">
        <title>Saccharopolyspora rectivirgula DSM-43113 Genome sequencing.</title>
        <authorList>
            <person name="Barrera C."/>
            <person name="Millon L."/>
            <person name="Rognon B."/>
            <person name="Zaugg C."/>
            <person name="Monod M."/>
        </authorList>
    </citation>
    <scope>NUCLEOTIDE SEQUENCE [LARGE SCALE GENOMIC DNA]</scope>
    <source>
        <strain evidence="4 5">DSM 43113</strain>
    </source>
</reference>
<feature type="domain" description="Xylose isomerase-like TIM barrel" evidence="3">
    <location>
        <begin position="24"/>
        <end position="268"/>
    </location>
</feature>
<keyword evidence="4" id="KW-0670">Pyruvate</keyword>
<comment type="pathway">
    <text evidence="1">Aromatic compound metabolism; 3,4-dihydroxybenzoate biosynthesis.</text>
</comment>
<comment type="caution">
    <text evidence="4">The sequence shown here is derived from an EMBL/GenBank/DDBJ whole genome shotgun (WGS) entry which is preliminary data.</text>
</comment>
<feature type="binding site" evidence="1">
    <location>
        <position position="140"/>
    </location>
    <ligand>
        <name>a divalent metal cation</name>
        <dbReference type="ChEBI" id="CHEBI:60240"/>
        <note>catalytic</note>
    </ligand>
</feature>
<dbReference type="EMBL" id="JNVU01000017">
    <property type="protein sequence ID" value="KEI45014.1"/>
    <property type="molecule type" value="Genomic_DNA"/>
</dbReference>
<keyword evidence="4" id="KW-0560">Oxidoreductase</keyword>
<feature type="domain" description="Glyoxalase/fosfomycin resistance/dioxygenase" evidence="2">
    <location>
        <begin position="430"/>
        <end position="538"/>
    </location>
</feature>
<dbReference type="PANTHER" id="PTHR12110">
    <property type="entry name" value="HYDROXYPYRUVATE ISOMERASE"/>
    <property type="match status" value="1"/>
</dbReference>
<dbReference type="eggNOG" id="COG1082">
    <property type="taxonomic scope" value="Bacteria"/>
</dbReference>
<evidence type="ECO:0000256" key="1">
    <source>
        <dbReference type="HAMAP-Rule" id="MF_02238"/>
    </source>
</evidence>
<dbReference type="eggNOG" id="COG3185">
    <property type="taxonomic scope" value="Bacteria"/>
</dbReference>
<dbReference type="GO" id="GO:0046872">
    <property type="term" value="F:metal ion binding"/>
    <property type="evidence" value="ECO:0007669"/>
    <property type="project" value="UniProtKB-UniRule"/>
</dbReference>
<gene>
    <name evidence="4" type="ORF">GU90_07370</name>
</gene>
<dbReference type="EC" id="4.2.1.118" evidence="1"/>
<dbReference type="SUPFAM" id="SSF54593">
    <property type="entry name" value="Glyoxalase/Bleomycin resistance protein/Dihydroxybiphenyl dioxygenase"/>
    <property type="match status" value="1"/>
</dbReference>
<dbReference type="InterPro" id="IPR036237">
    <property type="entry name" value="Xyl_isomerase-like_sf"/>
</dbReference>
<dbReference type="InterPro" id="IPR004360">
    <property type="entry name" value="Glyas_Fos-R_dOase_dom"/>
</dbReference>
<feature type="binding site" evidence="1">
    <location>
        <position position="197"/>
    </location>
    <ligand>
        <name>a divalent metal cation</name>
        <dbReference type="ChEBI" id="CHEBI:60240"/>
        <note>catalytic</note>
    </ligand>
</feature>
<dbReference type="Proteomes" id="UP000031419">
    <property type="component" value="Unassembled WGS sequence"/>
</dbReference>
<dbReference type="STRING" id="28042.GU90_07370"/>
<dbReference type="GO" id="GO:0046565">
    <property type="term" value="F:3-dehydroshikimate dehydratase activity"/>
    <property type="evidence" value="ECO:0007669"/>
    <property type="project" value="UniProtKB-UniRule"/>
</dbReference>
<evidence type="ECO:0000313" key="4">
    <source>
        <dbReference type="EMBL" id="KEI45014.1"/>
    </source>
</evidence>
<feature type="binding site" evidence="1">
    <location>
        <position position="583"/>
    </location>
    <ligand>
        <name>Mg(2+)</name>
        <dbReference type="ChEBI" id="CHEBI:18420"/>
    </ligand>
</feature>
<evidence type="ECO:0000313" key="5">
    <source>
        <dbReference type="Proteomes" id="UP000031419"/>
    </source>
</evidence>
<dbReference type="SUPFAM" id="SSF51658">
    <property type="entry name" value="Xylose isomerase-like"/>
    <property type="match status" value="1"/>
</dbReference>
<proteinExistence type="inferred from homology"/>
<keyword evidence="1" id="KW-0479">Metal-binding</keyword>
<feature type="binding site" evidence="1">
    <location>
        <position position="171"/>
    </location>
    <ligand>
        <name>a divalent metal cation</name>
        <dbReference type="ChEBI" id="CHEBI:60240"/>
        <note>catalytic</note>
    </ligand>
</feature>
<dbReference type="Pfam" id="PF01261">
    <property type="entry name" value="AP_endonuc_2"/>
    <property type="match status" value="1"/>
</dbReference>
<dbReference type="Pfam" id="PF14696">
    <property type="entry name" value="Glyoxalase_5"/>
    <property type="match status" value="1"/>
</dbReference>
<keyword evidence="5" id="KW-1185">Reference proteome</keyword>
<comment type="cofactor">
    <cofactor evidence="1">
        <name>a divalent metal cation</name>
        <dbReference type="ChEBI" id="CHEBI:60240"/>
    </cofactor>
</comment>
<feature type="binding site" evidence="1">
    <location>
        <position position="506"/>
    </location>
    <ligand>
        <name>Mg(2+)</name>
        <dbReference type="ChEBI" id="CHEBI:18420"/>
    </ligand>
</feature>
<comment type="similarity">
    <text evidence="1">Belongs to the bacterial two-domain DSD family.</text>
</comment>
<dbReference type="UniPathway" id="UPA00088"/>
<organism evidence="4 5">
    <name type="scientific">Saccharopolyspora rectivirgula</name>
    <dbReference type="NCBI Taxonomy" id="28042"/>
    <lineage>
        <taxon>Bacteria</taxon>
        <taxon>Bacillati</taxon>
        <taxon>Actinomycetota</taxon>
        <taxon>Actinomycetes</taxon>
        <taxon>Pseudonocardiales</taxon>
        <taxon>Pseudonocardiaceae</taxon>
        <taxon>Saccharopolyspora</taxon>
    </lineage>
</organism>
<keyword evidence="4" id="KW-0223">Dioxygenase</keyword>
<dbReference type="Gene3D" id="3.20.20.150">
    <property type="entry name" value="Divalent-metal-dependent TIM barrel enzymes"/>
    <property type="match status" value="1"/>
</dbReference>
<dbReference type="Pfam" id="PF00903">
    <property type="entry name" value="Glyoxalase"/>
    <property type="match status" value="1"/>
</dbReference>
<dbReference type="HAMAP" id="MF_02238">
    <property type="entry name" value="DSD"/>
    <property type="match status" value="1"/>
</dbReference>
<dbReference type="GO" id="GO:0046279">
    <property type="term" value="P:3,4-dihydroxybenzoate biosynthetic process"/>
    <property type="evidence" value="ECO:0007669"/>
    <property type="project" value="UniProtKB-UniRule"/>
</dbReference>
<protein>
    <recommendedName>
        <fullName evidence="1">3-dehydroshikimate dehydratase</fullName>
        <shortName evidence="1">DSD</shortName>
        <ecNumber evidence="1">4.2.1.118</ecNumber>
    </recommendedName>
</protein>
<keyword evidence="1" id="KW-0456">Lyase</keyword>
<sequence length="614" mass="67397">MSLTGEPRRVIATVCLSGTLEDKLEAAAAAGFDGVELFENDLINSALSPEEIRQYCADLGLTIDLYQPFRDFEAVPPDVLAANLRRAERKFEVMERLGVSTMLVCSSVSADAVDDDELAAEQLHLLASRAADRGMRIAYEALAWGKFVNTYQHSWRIVRSADHPALGLCLDSFHVMSRRSDLALIRTIPGEKLFFLQLADAPKLDMDVLQWSRHHRLFPGQGEFDLSTFVGNVLSTGYQGPLSLEVFNDVFRQADPRPAAVDAMRSLRLLEEQLGLPPAGLAPAPELGGYAFAELDVDRETRQRIASVLSGMGFRRTADHRTKPVQLWQQGEARILLNESTSESTGTTSSISAFAVESADPGLSAQRAEVMGAPVLPRERGPEEADLSSVSAPDGTAVFFCRTGTGDSNSWTADFAAVDEPARPGTGLTGIDHVALTQPFDHFDEAALFYRSVVGLRAQPVTEYAAPFGMARSRAVEDPSGSVRIVLDSTLVRRGQWAPAVRDPQHVAFRTDDAVATAERMRERGVPLLSIPDNYYDDLDARIALPAELLASLRANGILYDRDEHGEYLHFYTKLLGSRVFFEVVQRIDGYSGYGIGNAPVRMAAHRRQRRAEG</sequence>
<accession>A0A073BB59</accession>
<dbReference type="Gene3D" id="3.10.180.10">
    <property type="entry name" value="2,3-Dihydroxybiphenyl 1,2-Dioxygenase, domain 1"/>
    <property type="match status" value="2"/>
</dbReference>
<comment type="catalytic activity">
    <reaction evidence="1">
        <text>3-dehydroshikimate = 3,4-dihydroxybenzoate + H2O</text>
        <dbReference type="Rhea" id="RHEA:24848"/>
        <dbReference type="ChEBI" id="CHEBI:15377"/>
        <dbReference type="ChEBI" id="CHEBI:16630"/>
        <dbReference type="ChEBI" id="CHEBI:36241"/>
        <dbReference type="EC" id="4.2.1.118"/>
    </reaction>
</comment>
<dbReference type="InterPro" id="IPR043700">
    <property type="entry name" value="DSD"/>
</dbReference>
<evidence type="ECO:0000259" key="3">
    <source>
        <dbReference type="Pfam" id="PF01261"/>
    </source>
</evidence>
<evidence type="ECO:0000259" key="2">
    <source>
        <dbReference type="Pfam" id="PF00903"/>
    </source>
</evidence>
<dbReference type="OrthoDB" id="9780241at2"/>
<dbReference type="RefSeq" id="WP_029721239.1">
    <property type="nucleotide sequence ID" value="NZ_JNVU01000017.1"/>
</dbReference>